<dbReference type="PANTHER" id="PTHR37947:SF1">
    <property type="entry name" value="BLL2462 PROTEIN"/>
    <property type="match status" value="1"/>
</dbReference>
<reference evidence="3" key="1">
    <citation type="submission" date="2017-02" db="EMBL/GenBank/DDBJ databases">
        <title>Comparative genomics and description of representatives of a novel lineage of planctomycetes thriving in anoxic sediments.</title>
        <authorList>
            <person name="Spring S."/>
            <person name="Bunk B."/>
            <person name="Sproer C."/>
            <person name="Klenk H.-P."/>
        </authorList>
    </citation>
    <scope>NUCLEOTIDE SEQUENCE [LARGE SCALE GENOMIC DNA]</scope>
    <source>
        <strain evidence="3">L21-RPul-D3</strain>
    </source>
</reference>
<dbReference type="Pfam" id="PF07090">
    <property type="entry name" value="GATase1_like"/>
    <property type="match status" value="1"/>
</dbReference>
<accession>A0A1Q2HPB6</accession>
<dbReference type="EMBL" id="CP019633">
    <property type="protein sequence ID" value="AQQ09220.1"/>
    <property type="molecule type" value="Genomic_DNA"/>
</dbReference>
<dbReference type="Gene3D" id="3.40.50.880">
    <property type="match status" value="1"/>
</dbReference>
<dbReference type="InterPro" id="IPR010768">
    <property type="entry name" value="GATase1-like"/>
</dbReference>
<organism evidence="2 3">
    <name type="scientific">Sedimentisphaera cyanobacteriorum</name>
    <dbReference type="NCBI Taxonomy" id="1940790"/>
    <lineage>
        <taxon>Bacteria</taxon>
        <taxon>Pseudomonadati</taxon>
        <taxon>Planctomycetota</taxon>
        <taxon>Phycisphaerae</taxon>
        <taxon>Sedimentisphaerales</taxon>
        <taxon>Sedimentisphaeraceae</taxon>
        <taxon>Sedimentisphaera</taxon>
    </lineage>
</organism>
<dbReference type="STRING" id="1940790.L21SP3_01021"/>
<name>A0A1Q2HPB6_9BACT</name>
<gene>
    <name evidence="2" type="ORF">L21SP3_01021</name>
</gene>
<evidence type="ECO:0000313" key="2">
    <source>
        <dbReference type="EMBL" id="AQQ09220.1"/>
    </source>
</evidence>
<dbReference type="PANTHER" id="PTHR37947">
    <property type="entry name" value="BLL2462 PROTEIN"/>
    <property type="match status" value="1"/>
</dbReference>
<dbReference type="Proteomes" id="UP000188273">
    <property type="component" value="Chromosome"/>
</dbReference>
<sequence length="252" mass="27579">MSMKDILYLGDTDLRQQGGYLAGIMSYSGMSFDYLASNLPFDENLLKNSYKAVVISDYPSSNFTASQLEQLAAKVKQGTGLIMIGGWESFQGLEGNYSDTALAEILPVSISENDDRMNCSSPLLISRESLHPAVSELPFDKQTPVIGGLNKVTPKPNSDVILKAVKFSAGKTESSSYNFSEEKSYPLLITGSSGSSRTAAFTSDVAPHWAGQLLDWGETRIHAQAEGAEAIEVGNYYAQFFRNILKWLMKEI</sequence>
<dbReference type="SUPFAM" id="SSF52317">
    <property type="entry name" value="Class I glutamine amidotransferase-like"/>
    <property type="match status" value="1"/>
</dbReference>
<protein>
    <submittedName>
        <fullName evidence="2">Putative membrane protein</fullName>
    </submittedName>
</protein>
<dbReference type="KEGG" id="pbu:L21SP3_01021"/>
<feature type="domain" description="Putative glutamine amidotransferase" evidence="1">
    <location>
        <begin position="58"/>
        <end position="217"/>
    </location>
</feature>
<evidence type="ECO:0000259" key="1">
    <source>
        <dbReference type="Pfam" id="PF07090"/>
    </source>
</evidence>
<keyword evidence="3" id="KW-1185">Reference proteome</keyword>
<dbReference type="OrthoDB" id="9781333at2"/>
<dbReference type="InterPro" id="IPR029062">
    <property type="entry name" value="Class_I_gatase-like"/>
</dbReference>
<dbReference type="AlphaFoldDB" id="A0A1Q2HPB6"/>
<evidence type="ECO:0000313" key="3">
    <source>
        <dbReference type="Proteomes" id="UP000188273"/>
    </source>
</evidence>
<proteinExistence type="predicted"/>